<dbReference type="PROSITE" id="PS51013">
    <property type="entry name" value="PANNEXIN"/>
    <property type="match status" value="1"/>
</dbReference>
<dbReference type="Pfam" id="PF00876">
    <property type="entry name" value="Innexin"/>
    <property type="match status" value="1"/>
</dbReference>
<keyword evidence="6" id="KW-0303">Gap junction</keyword>
<feature type="transmembrane region" description="Helical" evidence="12">
    <location>
        <begin position="113"/>
        <end position="130"/>
    </location>
</feature>
<keyword evidence="8 12" id="KW-1133">Transmembrane helix</keyword>
<proteinExistence type="inferred from homology"/>
<evidence type="ECO:0000256" key="7">
    <source>
        <dbReference type="ARBA" id="ARBA00022949"/>
    </source>
</evidence>
<keyword evidence="4" id="KW-1003">Cell membrane</keyword>
<dbReference type="GO" id="GO:0005243">
    <property type="term" value="F:gap junction channel activity"/>
    <property type="evidence" value="ECO:0007669"/>
    <property type="project" value="TreeGrafter"/>
</dbReference>
<dbReference type="EMBL" id="AZBU02000002">
    <property type="protein sequence ID" value="TKR92084.1"/>
    <property type="molecule type" value="Genomic_DNA"/>
</dbReference>
<protein>
    <recommendedName>
        <fullName evidence="12">Innexin</fullName>
    </recommendedName>
</protein>
<dbReference type="STRING" id="34508.A0A4U5P898"/>
<keyword evidence="10 12" id="KW-0472">Membrane</keyword>
<keyword evidence="11 12" id="KW-0407">Ion channel</keyword>
<dbReference type="InterPro" id="IPR000990">
    <property type="entry name" value="Innexin"/>
</dbReference>
<evidence type="ECO:0000256" key="3">
    <source>
        <dbReference type="ARBA" id="ARBA00022448"/>
    </source>
</evidence>
<comment type="subcellular location">
    <subcellularLocation>
        <location evidence="1">Cell junction</location>
        <location evidence="1">Gap junction</location>
    </subcellularLocation>
    <subcellularLocation>
        <location evidence="2 12">Cell membrane</location>
        <topology evidence="2 12">Multi-pass membrane protein</topology>
    </subcellularLocation>
</comment>
<evidence type="ECO:0000256" key="8">
    <source>
        <dbReference type="ARBA" id="ARBA00022989"/>
    </source>
</evidence>
<organism evidence="13">
    <name type="scientific">Steinernema carpocapsae</name>
    <name type="common">Entomopathogenic nematode</name>
    <dbReference type="NCBI Taxonomy" id="34508"/>
    <lineage>
        <taxon>Eukaryota</taxon>
        <taxon>Metazoa</taxon>
        <taxon>Ecdysozoa</taxon>
        <taxon>Nematoda</taxon>
        <taxon>Chromadorea</taxon>
        <taxon>Rhabditida</taxon>
        <taxon>Tylenchina</taxon>
        <taxon>Panagrolaimomorpha</taxon>
        <taxon>Strongyloidoidea</taxon>
        <taxon>Steinernematidae</taxon>
        <taxon>Steinernema</taxon>
    </lineage>
</organism>
<sequence>MGFKRDKLGKFLRLEKFIKGFTGLISDPEDDFFDRISCALSVWILLICAMWAGGEFAFTDPMHCMYRKETPGTYSNYMADICFTDGSYAQEAIRDPMLKIYEEALAYENKIGYYQWVPYVLFLQALLFLVPKKLWQFLIHIHSFDYITAIKDADTLEDLYEEKNREHLKNLVVHIMKQCDALKHRKTGLLGRTLVLSNIVVKWLYVVNACGQFWFLSRFVGGGRGLAWGLEAVLRLHRDMRSYVFPIEASCRVKLFEDSNWNEHVMQCLLPWNMYHEKIFIFLWFWLIFVAVMSFLSALYTTGWYFFPQRKGHFMATLLLASPRVYTKNLDETAVSTFAVDKIGADGLLLLSFIKERCGTIIAGQMAYELWIQIHEVMEETNSTF</sequence>
<evidence type="ECO:0000313" key="13">
    <source>
        <dbReference type="EMBL" id="TKR92084.1"/>
    </source>
</evidence>
<keyword evidence="9 12" id="KW-0406">Ion transport</keyword>
<dbReference type="OrthoDB" id="5867527at2759"/>
<reference evidence="13" key="2">
    <citation type="journal article" date="2015" name="Genome Biol.">
        <title>Comparative genomics of Steinernema reveals deeply conserved gene regulatory networks.</title>
        <authorList>
            <person name="Dillman A.R."/>
            <person name="Macchietto M."/>
            <person name="Porter C.F."/>
            <person name="Rogers A."/>
            <person name="Williams B."/>
            <person name="Antoshechkin I."/>
            <person name="Lee M.M."/>
            <person name="Goodwin Z."/>
            <person name="Lu X."/>
            <person name="Lewis E.E."/>
            <person name="Goodrich-Blair H."/>
            <person name="Stock S.P."/>
            <person name="Adams B.J."/>
            <person name="Sternberg P.W."/>
            <person name="Mortazavi A."/>
        </authorList>
    </citation>
    <scope>NUCLEOTIDE SEQUENCE [LARGE SCALE GENOMIC DNA]</scope>
    <source>
        <strain evidence="13">ALL</strain>
    </source>
</reference>
<dbReference type="GO" id="GO:0034220">
    <property type="term" value="P:monoatomic ion transmembrane transport"/>
    <property type="evidence" value="ECO:0007669"/>
    <property type="project" value="UniProtKB-KW"/>
</dbReference>
<feature type="transmembrane region" description="Helical" evidence="12">
    <location>
        <begin position="193"/>
        <end position="215"/>
    </location>
</feature>
<feature type="transmembrane region" description="Helical" evidence="12">
    <location>
        <begin position="32"/>
        <end position="52"/>
    </location>
</feature>
<reference evidence="13" key="3">
    <citation type="journal article" date="2019" name="G3 (Bethesda)">
        <title>Hybrid Assembly of the Genome of the Entomopathogenic Nematode Steinernema carpocapsae Identifies the X-Chromosome.</title>
        <authorList>
            <person name="Serra L."/>
            <person name="Macchietto M."/>
            <person name="Macias-Munoz A."/>
            <person name="McGill C.J."/>
            <person name="Rodriguez I.M."/>
            <person name="Rodriguez B."/>
            <person name="Murad R."/>
            <person name="Mortazavi A."/>
        </authorList>
    </citation>
    <scope>NUCLEOTIDE SEQUENCE</scope>
    <source>
        <strain evidence="13">ALL</strain>
    </source>
</reference>
<evidence type="ECO:0000256" key="11">
    <source>
        <dbReference type="ARBA" id="ARBA00023303"/>
    </source>
</evidence>
<dbReference type="GO" id="GO:0005921">
    <property type="term" value="C:gap junction"/>
    <property type="evidence" value="ECO:0007669"/>
    <property type="project" value="UniProtKB-SubCell"/>
</dbReference>
<feature type="transmembrane region" description="Helical" evidence="12">
    <location>
        <begin position="279"/>
        <end position="307"/>
    </location>
</feature>
<reference evidence="13" key="1">
    <citation type="submission" date="2013-11" db="EMBL/GenBank/DDBJ databases">
        <authorList>
            <person name="Sternberg P."/>
            <person name="Dillman A."/>
            <person name="Macchietto M."/>
        </authorList>
    </citation>
    <scope>NUCLEOTIDE SEQUENCE</scope>
    <source>
        <strain evidence="13">ALL</strain>
    </source>
</reference>
<evidence type="ECO:0000256" key="5">
    <source>
        <dbReference type="ARBA" id="ARBA00022692"/>
    </source>
</evidence>
<evidence type="ECO:0000256" key="12">
    <source>
        <dbReference type="RuleBase" id="RU010713"/>
    </source>
</evidence>
<dbReference type="PANTHER" id="PTHR11893:SF20">
    <property type="entry name" value="INNEXIN-3"/>
    <property type="match status" value="1"/>
</dbReference>
<evidence type="ECO:0000256" key="10">
    <source>
        <dbReference type="ARBA" id="ARBA00023136"/>
    </source>
</evidence>
<comment type="similarity">
    <text evidence="12">Belongs to the pannexin family.</text>
</comment>
<name>A0A4U5P898_STECR</name>
<comment type="function">
    <text evidence="12">Structural component of the gap junctions.</text>
</comment>
<dbReference type="PRINTS" id="PR01262">
    <property type="entry name" value="INNEXIN"/>
</dbReference>
<evidence type="ECO:0000256" key="4">
    <source>
        <dbReference type="ARBA" id="ARBA00022475"/>
    </source>
</evidence>
<evidence type="ECO:0000256" key="9">
    <source>
        <dbReference type="ARBA" id="ARBA00023065"/>
    </source>
</evidence>
<dbReference type="AlphaFoldDB" id="A0A4U5P898"/>
<keyword evidence="5 12" id="KW-0812">Transmembrane</keyword>
<gene>
    <name evidence="12" type="primary">inx</name>
    <name evidence="13" type="ORF">L596_006800</name>
</gene>
<keyword evidence="7" id="KW-0965">Cell junction</keyword>
<dbReference type="GO" id="GO:0005886">
    <property type="term" value="C:plasma membrane"/>
    <property type="evidence" value="ECO:0007669"/>
    <property type="project" value="UniProtKB-SubCell"/>
</dbReference>
<accession>A0A4U5P898</accession>
<comment type="caution">
    <text evidence="13">The sequence shown here is derived from an EMBL/GenBank/DDBJ whole genome shotgun (WGS) entry which is preliminary data.</text>
</comment>
<dbReference type="PANTHER" id="PTHR11893">
    <property type="entry name" value="INNEXIN"/>
    <property type="match status" value="1"/>
</dbReference>
<evidence type="ECO:0000256" key="2">
    <source>
        <dbReference type="ARBA" id="ARBA00004651"/>
    </source>
</evidence>
<evidence type="ECO:0000256" key="6">
    <source>
        <dbReference type="ARBA" id="ARBA00022868"/>
    </source>
</evidence>
<keyword evidence="3 12" id="KW-0813">Transport</keyword>
<evidence type="ECO:0000256" key="1">
    <source>
        <dbReference type="ARBA" id="ARBA00004610"/>
    </source>
</evidence>